<evidence type="ECO:0008006" key="3">
    <source>
        <dbReference type="Google" id="ProtNLM"/>
    </source>
</evidence>
<sequence length="832" mass="92859">MATFHLSGRVIDRATSQVLADLRVEAWDKDLLCDDLVGSAVTNEQGAFQIEFSESYFQDLFLDRKPDLFFRVFRGEQLIKSTEDSVLWNVNRGETLMVIEVDTSVANPSEKDRRQFKALLLSNPNYFGNFTDSPFPAVTKIVSNTYWEELTCVGFNPELVQLEAVVSIKRSTGYNGDLCTDGSTEYVRFFIDWGDGTGFHDVGLASFKAHDISDLPPEPQHPLKYIVYHSLDEAAYRKYCDTPVLPKVRAVLSWNQIPDLAPDALPVYGNRVEVDIQLRKADPKFSGLIQAGIIKADLNVLETVDIEAVLPQVKPQPVPWSKLVEQYKKAEVPNHRLVYNAVYPLLKGGNVAGKVFPQKDLELSLLKSLNINLSDVIAVLAQALDQGNTTYEQLVCLGMDSAHDMLGAVIHIKKPYGYSGDLCKLGSTEYVAFWADWNNNGTYDEYLGTATVQVHDIPSIPAGGLYYGVLLPVNLTQRLKPCKEPNIIRIRGVLSWATPSSTTNPNDFNYWGNRLDAVVQIRPGVPNGDQLYDLIYDVGNVPIDQISPTTHLAYPSTGVLNPTNCSQPAMDRPFGGGVRIGGRIYNTGALGTVHYQVQCKPHSTSNWAPVTYSHTFELMHPNPFDPLYPKQVVTINSPDGWFPYLEEPLASPPIYERTAYLAWWNTGSLEGEYDLRLAYTKDYPITSSSFIYYSEVVTIILDNTNYKVSPTPNAVVDTAYTLDLVIDGGDCHSYPQVDTINGHLRAVDKYFWKWVLELQPTTHTHGTQASPPCRSYGSLIDQGDGNALWKLDTTNLDKCGYTLNLWAYDRTIVNSNGAIVHWDKKAVGFSVV</sequence>
<comment type="caution">
    <text evidence="1">The sequence shown here is derived from an EMBL/GenBank/DDBJ whole genome shotgun (WGS) entry which is preliminary data.</text>
</comment>
<organism evidence="1 2">
    <name type="scientific">Microcystis aeruginosa Ma_QC_C_20070703_M131</name>
    <dbReference type="NCBI Taxonomy" id="2486263"/>
    <lineage>
        <taxon>Bacteria</taxon>
        <taxon>Bacillati</taxon>
        <taxon>Cyanobacteriota</taxon>
        <taxon>Cyanophyceae</taxon>
        <taxon>Oscillatoriophycideae</taxon>
        <taxon>Chroococcales</taxon>
        <taxon>Microcystaceae</taxon>
        <taxon>Microcystis</taxon>
    </lineage>
</organism>
<proteinExistence type="predicted"/>
<reference evidence="1 2" key="1">
    <citation type="submission" date="2019-01" db="EMBL/GenBank/DDBJ databases">
        <title>Coherence of Microcystis species and biogeography revealed through population genomics.</title>
        <authorList>
            <person name="Perez-Carrascal O.M."/>
            <person name="Terrat Y."/>
            <person name="Giani A."/>
            <person name="Fortin N."/>
            <person name="Tromas N."/>
            <person name="Shapiro B.J."/>
        </authorList>
    </citation>
    <scope>NUCLEOTIDE SEQUENCE [LARGE SCALE GENOMIC DNA]</scope>
    <source>
        <strain evidence="1">Ma_QC_C_20070703_M131</strain>
    </source>
</reference>
<dbReference type="Proteomes" id="UP000316443">
    <property type="component" value="Unassembled WGS sequence"/>
</dbReference>
<gene>
    <name evidence="1" type="ORF">EWV85_15160</name>
</gene>
<dbReference type="EMBL" id="SFCA01000156">
    <property type="protein sequence ID" value="TRT52782.1"/>
    <property type="molecule type" value="Genomic_DNA"/>
</dbReference>
<evidence type="ECO:0000313" key="1">
    <source>
        <dbReference type="EMBL" id="TRT52782.1"/>
    </source>
</evidence>
<protein>
    <recommendedName>
        <fullName evidence="3">Carboxypeptidase regulatory-like domain-containing protein</fullName>
    </recommendedName>
</protein>
<name>A0A551XVN8_MICAE</name>
<dbReference type="AlphaFoldDB" id="A0A551XVN8"/>
<evidence type="ECO:0000313" key="2">
    <source>
        <dbReference type="Proteomes" id="UP000316443"/>
    </source>
</evidence>
<accession>A0A551XVN8</accession>